<gene>
    <name evidence="3" type="ORF">H8S64_04190</name>
</gene>
<evidence type="ECO:0000313" key="4">
    <source>
        <dbReference type="Proteomes" id="UP000646484"/>
    </source>
</evidence>
<dbReference type="Proteomes" id="UP000646484">
    <property type="component" value="Unassembled WGS sequence"/>
</dbReference>
<feature type="coiled-coil region" evidence="1">
    <location>
        <begin position="177"/>
        <end position="221"/>
    </location>
</feature>
<proteinExistence type="predicted"/>
<dbReference type="EMBL" id="JACOOH010000002">
    <property type="protein sequence ID" value="MBC5620293.1"/>
    <property type="molecule type" value="Genomic_DNA"/>
</dbReference>
<comment type="caution">
    <text evidence="3">The sequence shown here is derived from an EMBL/GenBank/DDBJ whole genome shotgun (WGS) entry which is preliminary data.</text>
</comment>
<keyword evidence="1" id="KW-0175">Coiled coil</keyword>
<name>A0ABR7CXA1_9BACT</name>
<reference evidence="3 4" key="1">
    <citation type="submission" date="2020-08" db="EMBL/GenBank/DDBJ databases">
        <title>Genome public.</title>
        <authorList>
            <person name="Liu C."/>
            <person name="Sun Q."/>
        </authorList>
    </citation>
    <scope>NUCLEOTIDE SEQUENCE [LARGE SCALE GENOMIC DNA]</scope>
    <source>
        <strain evidence="3 4">NSJ-56</strain>
    </source>
</reference>
<dbReference type="RefSeq" id="WP_186975106.1">
    <property type="nucleotide sequence ID" value="NZ_JACOOH010000002.1"/>
</dbReference>
<sequence length="222" mass="26324">MKIEIEDIQELINKELSSTLDQKFKTLQEKIKESQSLDLSDQIESISQQIERLTKSINEETNVLTERTDCILKAFYVTSKQMDSLLRAVSEMEHEKDIIHSCEESQRKFIKRFYSSIFVSVGLAILFSISLSCNIIWKDDLLRSEVNDIKYRFLHLRNSNNDSLLKLDSVCNDKGEFNALRRKVIEKEKHNERLARKWEEIQCLERKTQEKQIEMDNLKRKF</sequence>
<organism evidence="3 4">
    <name type="scientific">Butyricimonas hominis</name>
    <dbReference type="NCBI Taxonomy" id="2763032"/>
    <lineage>
        <taxon>Bacteria</taxon>
        <taxon>Pseudomonadati</taxon>
        <taxon>Bacteroidota</taxon>
        <taxon>Bacteroidia</taxon>
        <taxon>Bacteroidales</taxon>
        <taxon>Odoribacteraceae</taxon>
        <taxon>Butyricimonas</taxon>
    </lineage>
</organism>
<feature type="transmembrane region" description="Helical" evidence="2">
    <location>
        <begin position="113"/>
        <end position="137"/>
    </location>
</feature>
<evidence type="ECO:0000313" key="3">
    <source>
        <dbReference type="EMBL" id="MBC5620293.1"/>
    </source>
</evidence>
<protein>
    <submittedName>
        <fullName evidence="3">Uncharacterized protein</fullName>
    </submittedName>
</protein>
<keyword evidence="2" id="KW-1133">Transmembrane helix</keyword>
<accession>A0ABR7CXA1</accession>
<keyword evidence="4" id="KW-1185">Reference proteome</keyword>
<keyword evidence="2" id="KW-0472">Membrane</keyword>
<evidence type="ECO:0000256" key="2">
    <source>
        <dbReference type="SAM" id="Phobius"/>
    </source>
</evidence>
<keyword evidence="2" id="KW-0812">Transmembrane</keyword>
<evidence type="ECO:0000256" key="1">
    <source>
        <dbReference type="SAM" id="Coils"/>
    </source>
</evidence>